<comment type="caution">
    <text evidence="9">The sequence shown here is derived from an EMBL/GenBank/DDBJ whole genome shotgun (WGS) entry which is preliminary data.</text>
</comment>
<protein>
    <recommendedName>
        <fullName evidence="2">Single-stranded-DNA-specific exonuclease RecJ</fullName>
    </recommendedName>
</protein>
<evidence type="ECO:0000259" key="8">
    <source>
        <dbReference type="Pfam" id="PF17768"/>
    </source>
</evidence>
<evidence type="ECO:0000256" key="5">
    <source>
        <dbReference type="ARBA" id="ARBA00022839"/>
    </source>
</evidence>
<evidence type="ECO:0000256" key="4">
    <source>
        <dbReference type="ARBA" id="ARBA00022801"/>
    </source>
</evidence>
<dbReference type="SUPFAM" id="SSF64182">
    <property type="entry name" value="DHH phosphoesterases"/>
    <property type="match status" value="1"/>
</dbReference>
<dbReference type="Pfam" id="PF17768">
    <property type="entry name" value="RecJ_OB"/>
    <property type="match status" value="1"/>
</dbReference>
<feature type="domain" description="RecJ OB" evidence="8">
    <location>
        <begin position="449"/>
        <end position="555"/>
    </location>
</feature>
<dbReference type="Proteomes" id="UP000233440">
    <property type="component" value="Unassembled WGS sequence"/>
</dbReference>
<dbReference type="EMBL" id="PIQO01000017">
    <property type="protein sequence ID" value="PKR83526.1"/>
    <property type="molecule type" value="Genomic_DNA"/>
</dbReference>
<dbReference type="OrthoDB" id="9809852at2"/>
<evidence type="ECO:0000256" key="3">
    <source>
        <dbReference type="ARBA" id="ARBA00022722"/>
    </source>
</evidence>
<keyword evidence="4" id="KW-0378">Hydrolase</keyword>
<proteinExistence type="inferred from homology"/>
<evidence type="ECO:0000313" key="10">
    <source>
        <dbReference type="Proteomes" id="UP000233440"/>
    </source>
</evidence>
<gene>
    <name evidence="9" type="ORF">CWO92_18345</name>
</gene>
<comment type="similarity">
    <text evidence="1">Belongs to the RecJ family.</text>
</comment>
<dbReference type="Gene3D" id="3.10.310.30">
    <property type="match status" value="1"/>
</dbReference>
<dbReference type="InterPro" id="IPR051673">
    <property type="entry name" value="SSDNA_exonuclease_RecJ"/>
</dbReference>
<evidence type="ECO:0000313" key="9">
    <source>
        <dbReference type="EMBL" id="PKR83526.1"/>
    </source>
</evidence>
<name>A0A2N3LFX7_9BACI</name>
<feature type="domain" description="DHHA1" evidence="7">
    <location>
        <begin position="342"/>
        <end position="439"/>
    </location>
</feature>
<dbReference type="PANTHER" id="PTHR30255">
    <property type="entry name" value="SINGLE-STRANDED-DNA-SPECIFIC EXONUCLEASE RECJ"/>
    <property type="match status" value="1"/>
</dbReference>
<keyword evidence="5 9" id="KW-0269">Exonuclease</keyword>
<evidence type="ECO:0000259" key="7">
    <source>
        <dbReference type="Pfam" id="PF02272"/>
    </source>
</evidence>
<dbReference type="InterPro" id="IPR038763">
    <property type="entry name" value="DHH_sf"/>
</dbReference>
<evidence type="ECO:0000256" key="1">
    <source>
        <dbReference type="ARBA" id="ARBA00005915"/>
    </source>
</evidence>
<dbReference type="Gene3D" id="3.90.1640.30">
    <property type="match status" value="1"/>
</dbReference>
<keyword evidence="3" id="KW-0540">Nuclease</keyword>
<dbReference type="Pfam" id="PF02272">
    <property type="entry name" value="DHHA1"/>
    <property type="match status" value="1"/>
</dbReference>
<dbReference type="InterPro" id="IPR041122">
    <property type="entry name" value="RecJ_OB"/>
</dbReference>
<keyword evidence="10" id="KW-1185">Reference proteome</keyword>
<sequence>MFKYRLIGDNDYIFDVKGTIAKNRGITDIDEYLNLDHSVEIPWRKLINVEKAINCIGRHIEEKSKIYIVIDADTDGYTSGSIIYQYIKLQDNEIDIQWHVHKEKKHGIKDVVIPEDVDLVIIPDSSSDEHDIHKELSERGIEVVVIDHHEIELGESPYAIVVNPQLGGGNNLSLSAAGVVYKVCKGLDVYFWTNYADYFLDLVALGNIADSMSMKEKETRYYVNRGLNEINNDFFRALIKQQEYSLNGKINPTSVGFYISPLINAVTRIGSLQDRIDMFKAFIGTKERVPYKPRGSDEILVPLVDDMARRCYNAKNKQNRMRDKIAVEIVEKVTNEELYKNKVIIVHGIEMENGLTGLIANHISSKFKRPSLILSGKNEKGNLKGSARGYDQSGFKELKDIVLQTGLFEMAKGHSSAFGLEIKEENIQAANKALNELLKDVSFEDIYEIDFEIPYTSLNKSILKEICELEGLWGKGLEETLILVKNIEIDKVELHLIGKKEDTISIKHNEIEFIMFRQSSDIFQQMQNAETIELVGKAKVNEYKGNVNYQIYIDDFNILN</sequence>
<dbReference type="Pfam" id="PF01368">
    <property type="entry name" value="DHH"/>
    <property type="match status" value="1"/>
</dbReference>
<dbReference type="PANTHER" id="PTHR30255:SF2">
    <property type="entry name" value="SINGLE-STRANDED-DNA-SPECIFIC EXONUCLEASE RECJ"/>
    <property type="match status" value="1"/>
</dbReference>
<dbReference type="AlphaFoldDB" id="A0A2N3LFX7"/>
<reference evidence="9 10" key="1">
    <citation type="submission" date="2017-11" db="EMBL/GenBank/DDBJ databases">
        <title>Bacillus camelliae sp. nov., isolated from pu'er tea.</title>
        <authorList>
            <person name="Niu L."/>
        </authorList>
    </citation>
    <scope>NUCLEOTIDE SEQUENCE [LARGE SCALE GENOMIC DNA]</scope>
    <source>
        <strain evidence="9 10">7578-1</strain>
    </source>
</reference>
<feature type="domain" description="DDH" evidence="6">
    <location>
        <begin position="65"/>
        <end position="206"/>
    </location>
</feature>
<dbReference type="InterPro" id="IPR001667">
    <property type="entry name" value="DDH_dom"/>
</dbReference>
<dbReference type="RefSeq" id="WP_101355666.1">
    <property type="nucleotide sequence ID" value="NZ_PIQO01000017.1"/>
</dbReference>
<dbReference type="InterPro" id="IPR003156">
    <property type="entry name" value="DHHA1_dom"/>
</dbReference>
<organism evidence="9 10">
    <name type="scientific">Heyndrickxia camelliae</name>
    <dbReference type="NCBI Taxonomy" id="1707093"/>
    <lineage>
        <taxon>Bacteria</taxon>
        <taxon>Bacillati</taxon>
        <taxon>Bacillota</taxon>
        <taxon>Bacilli</taxon>
        <taxon>Bacillales</taxon>
        <taxon>Bacillaceae</taxon>
        <taxon>Heyndrickxia</taxon>
    </lineage>
</organism>
<dbReference type="GO" id="GO:0004527">
    <property type="term" value="F:exonuclease activity"/>
    <property type="evidence" value="ECO:0007669"/>
    <property type="project" value="UniProtKB-KW"/>
</dbReference>
<dbReference type="GO" id="GO:0003676">
    <property type="term" value="F:nucleic acid binding"/>
    <property type="evidence" value="ECO:0007669"/>
    <property type="project" value="InterPro"/>
</dbReference>
<evidence type="ECO:0000259" key="6">
    <source>
        <dbReference type="Pfam" id="PF01368"/>
    </source>
</evidence>
<evidence type="ECO:0000256" key="2">
    <source>
        <dbReference type="ARBA" id="ARBA00019841"/>
    </source>
</evidence>
<accession>A0A2N3LFX7</accession>